<evidence type="ECO:0000256" key="3">
    <source>
        <dbReference type="ARBA" id="ARBA00022519"/>
    </source>
</evidence>
<dbReference type="PANTHER" id="PTHR30606:SF10">
    <property type="entry name" value="PHOSPHATIDYLINOSITOL MANNOSIDE ACYLTRANSFERASE"/>
    <property type="match status" value="1"/>
</dbReference>
<comment type="subcellular location">
    <subcellularLocation>
        <location evidence="1">Cell inner membrane</location>
    </subcellularLocation>
</comment>
<evidence type="ECO:0000256" key="4">
    <source>
        <dbReference type="ARBA" id="ARBA00022679"/>
    </source>
</evidence>
<name>A0A8B6X6I5_9BURK</name>
<evidence type="ECO:0000256" key="6">
    <source>
        <dbReference type="ARBA" id="ARBA00023315"/>
    </source>
</evidence>
<dbReference type="GO" id="GO:0009247">
    <property type="term" value="P:glycolipid biosynthetic process"/>
    <property type="evidence" value="ECO:0007669"/>
    <property type="project" value="UniProtKB-ARBA"/>
</dbReference>
<dbReference type="CDD" id="cd07984">
    <property type="entry name" value="LPLAT_LABLAT-like"/>
    <property type="match status" value="1"/>
</dbReference>
<evidence type="ECO:0000313" key="9">
    <source>
        <dbReference type="RefSeq" id="WP_028312254.1"/>
    </source>
</evidence>
<keyword evidence="8" id="KW-1185">Reference proteome</keyword>
<evidence type="ECO:0000256" key="7">
    <source>
        <dbReference type="SAM" id="Phobius"/>
    </source>
</evidence>
<dbReference type="PANTHER" id="PTHR30606">
    <property type="entry name" value="LIPID A BIOSYNTHESIS LAUROYL ACYLTRANSFERASE"/>
    <property type="match status" value="1"/>
</dbReference>
<keyword evidence="5 7" id="KW-0472">Membrane</keyword>
<dbReference type="PIRSF" id="PIRSF026649">
    <property type="entry name" value="MsbB"/>
    <property type="match status" value="1"/>
</dbReference>
<accession>A0A8B6X6I5</accession>
<keyword evidence="2" id="KW-1003">Cell membrane</keyword>
<evidence type="ECO:0000256" key="5">
    <source>
        <dbReference type="ARBA" id="ARBA00023136"/>
    </source>
</evidence>
<sequence>MLTLLRVFSLLPLRLLALIGTVGGWLTWAFSGRYRARLSNNLRQAGLYSKATRNAAIAAAGQALAILPKIWLRPNEEVKRRIVCNSLDVIDKAEREGKGIIYLVPHIGCFEAAASLLASRKPLMAMYRLPHKPYLNEVLRLGRLREGMTVAPATLGGVRELARALKRGETVAILPDQAPSGGEGIWVDFFGKPAYTITLPAKLWRMSGAAIVITEPRLDALRGRYLVDFHRFVPPESDDPEVFTLAMNKALEDLIRRMPDQYLWGYHRYKHPAGAPEPPGGLDKHREGLV</sequence>
<keyword evidence="7" id="KW-1133">Transmembrane helix</keyword>
<keyword evidence="3" id="KW-0997">Cell inner membrane</keyword>
<dbReference type="GO" id="GO:0005886">
    <property type="term" value="C:plasma membrane"/>
    <property type="evidence" value="ECO:0007669"/>
    <property type="project" value="UniProtKB-SubCell"/>
</dbReference>
<evidence type="ECO:0000313" key="8">
    <source>
        <dbReference type="Proteomes" id="UP000675920"/>
    </source>
</evidence>
<feature type="transmembrane region" description="Helical" evidence="7">
    <location>
        <begin position="12"/>
        <end position="30"/>
    </location>
</feature>
<proteinExistence type="predicted"/>
<dbReference type="NCBIfam" id="NF006487">
    <property type="entry name" value="PRK08905.1"/>
    <property type="match status" value="1"/>
</dbReference>
<dbReference type="AlphaFoldDB" id="A0A8B6X6I5"/>
<dbReference type="GO" id="GO:0016746">
    <property type="term" value="F:acyltransferase activity"/>
    <property type="evidence" value="ECO:0007669"/>
    <property type="project" value="UniProtKB-KW"/>
</dbReference>
<organism evidence="8 9">
    <name type="scientific">Derxia gummosa DSM 723</name>
    <dbReference type="NCBI Taxonomy" id="1121388"/>
    <lineage>
        <taxon>Bacteria</taxon>
        <taxon>Pseudomonadati</taxon>
        <taxon>Pseudomonadota</taxon>
        <taxon>Betaproteobacteria</taxon>
        <taxon>Burkholderiales</taxon>
        <taxon>Alcaligenaceae</taxon>
        <taxon>Derxia</taxon>
    </lineage>
</organism>
<dbReference type="OrthoDB" id="8524027at2"/>
<dbReference type="Pfam" id="PF03279">
    <property type="entry name" value="Lip_A_acyltrans"/>
    <property type="match status" value="1"/>
</dbReference>
<evidence type="ECO:0000256" key="1">
    <source>
        <dbReference type="ARBA" id="ARBA00004533"/>
    </source>
</evidence>
<evidence type="ECO:0000256" key="2">
    <source>
        <dbReference type="ARBA" id="ARBA00022475"/>
    </source>
</evidence>
<keyword evidence="6 9" id="KW-0012">Acyltransferase</keyword>
<dbReference type="Proteomes" id="UP000675920">
    <property type="component" value="Unplaced"/>
</dbReference>
<keyword evidence="7" id="KW-0812">Transmembrane</keyword>
<reference evidence="9" key="1">
    <citation type="submission" date="2025-08" db="UniProtKB">
        <authorList>
            <consortium name="RefSeq"/>
        </authorList>
    </citation>
    <scope>IDENTIFICATION</scope>
</reference>
<dbReference type="InterPro" id="IPR004960">
    <property type="entry name" value="LipA_acyltrans"/>
</dbReference>
<protein>
    <submittedName>
        <fullName evidence="9">Lysophospholipid acyltransferase family protein</fullName>
    </submittedName>
</protein>
<dbReference type="RefSeq" id="WP_028312254.1">
    <property type="nucleotide sequence ID" value="NZ_AXWS01000015.1"/>
</dbReference>
<keyword evidence="4" id="KW-0808">Transferase</keyword>